<name>A0ABM7NXL3_9BACT</name>
<sequence length="215" mass="24800">MKRIIIWILAIVICICATLYFCQQTVIPSYDVDGVSMQKINIKGMAFSNKKHGSYYLIVVKLKDANKRKQLMGFKQYLDGISSLINKIKITDDKSILLSDSIRGLDKIYGIPYDLLNVEYKYIDMYEHHRYLTCKMVKHLSDMPYIINNLCLDIGSYPYSYFNETHYFAAIVYIDNQKSSPKSISIETENGAFTSKVISKPIFVEIDGIILKEIK</sequence>
<dbReference type="RefSeq" id="WP_207155418.1">
    <property type="nucleotide sequence ID" value="NZ_AP024484.1"/>
</dbReference>
<accession>A0ABM7NXL3</accession>
<dbReference type="Proteomes" id="UP001319045">
    <property type="component" value="Chromosome"/>
</dbReference>
<reference evidence="1 2" key="1">
    <citation type="journal article" date="2022" name="Int. J. Syst. Evol. Microbiol.">
        <title>Prevotella herbatica sp. nov., a plant polysaccharide-decomposing anaerobic bacterium isolated from a methanogenic reactor.</title>
        <authorList>
            <person name="Uek A."/>
            <person name="Tonouchi A."/>
            <person name="Kaku N."/>
            <person name="Ueki K."/>
        </authorList>
    </citation>
    <scope>NUCLEOTIDE SEQUENCE [LARGE SCALE GENOMIC DNA]</scope>
    <source>
        <strain evidence="1 2">WR041</strain>
    </source>
</reference>
<dbReference type="EMBL" id="AP024484">
    <property type="protein sequence ID" value="BCS85264.1"/>
    <property type="molecule type" value="Genomic_DNA"/>
</dbReference>
<evidence type="ECO:0000313" key="1">
    <source>
        <dbReference type="EMBL" id="BCS85264.1"/>
    </source>
</evidence>
<proteinExistence type="predicted"/>
<gene>
    <name evidence="1" type="ORF">prwr041_11570</name>
</gene>
<organism evidence="1 2">
    <name type="scientific">Prevotella herbatica</name>
    <dbReference type="NCBI Taxonomy" id="2801997"/>
    <lineage>
        <taxon>Bacteria</taxon>
        <taxon>Pseudomonadati</taxon>
        <taxon>Bacteroidota</taxon>
        <taxon>Bacteroidia</taxon>
        <taxon>Bacteroidales</taxon>
        <taxon>Prevotellaceae</taxon>
        <taxon>Prevotella</taxon>
    </lineage>
</organism>
<keyword evidence="2" id="KW-1185">Reference proteome</keyword>
<protein>
    <submittedName>
        <fullName evidence="1">Uncharacterized protein</fullName>
    </submittedName>
</protein>
<evidence type="ECO:0000313" key="2">
    <source>
        <dbReference type="Proteomes" id="UP001319045"/>
    </source>
</evidence>